<comment type="caution">
    <text evidence="1">The sequence shown here is derived from an EMBL/GenBank/DDBJ whole genome shotgun (WGS) entry which is preliminary data.</text>
</comment>
<organism evidence="1 2">
    <name type="scientific">Rotaria magnacalcarata</name>
    <dbReference type="NCBI Taxonomy" id="392030"/>
    <lineage>
        <taxon>Eukaryota</taxon>
        <taxon>Metazoa</taxon>
        <taxon>Spiralia</taxon>
        <taxon>Gnathifera</taxon>
        <taxon>Rotifera</taxon>
        <taxon>Eurotatoria</taxon>
        <taxon>Bdelloidea</taxon>
        <taxon>Philodinida</taxon>
        <taxon>Philodinidae</taxon>
        <taxon>Rotaria</taxon>
    </lineage>
</organism>
<feature type="non-terminal residue" evidence="1">
    <location>
        <position position="22"/>
    </location>
</feature>
<dbReference type="EMBL" id="CAJOBI010065917">
    <property type="protein sequence ID" value="CAF4436063.1"/>
    <property type="molecule type" value="Genomic_DNA"/>
</dbReference>
<accession>A0A8S2WH74</accession>
<reference evidence="1" key="1">
    <citation type="submission" date="2021-02" db="EMBL/GenBank/DDBJ databases">
        <authorList>
            <person name="Nowell W R."/>
        </authorList>
    </citation>
    <scope>NUCLEOTIDE SEQUENCE</scope>
</reference>
<sequence length="22" mass="2421">MVGNLKITHELPLTIVTSARNL</sequence>
<proteinExistence type="predicted"/>
<name>A0A8S2WH74_9BILA</name>
<evidence type="ECO:0000313" key="2">
    <source>
        <dbReference type="Proteomes" id="UP000676336"/>
    </source>
</evidence>
<protein>
    <submittedName>
        <fullName evidence="1">Uncharacterized protein</fullName>
    </submittedName>
</protein>
<evidence type="ECO:0000313" key="1">
    <source>
        <dbReference type="EMBL" id="CAF4436063.1"/>
    </source>
</evidence>
<dbReference type="Proteomes" id="UP000676336">
    <property type="component" value="Unassembled WGS sequence"/>
</dbReference>
<gene>
    <name evidence="1" type="ORF">SMN809_LOCUS32052</name>
</gene>
<dbReference type="AlphaFoldDB" id="A0A8S2WH74"/>